<dbReference type="InterPro" id="IPR027417">
    <property type="entry name" value="P-loop_NTPase"/>
</dbReference>
<gene>
    <name evidence="5" type="primary">atwA</name>
    <name evidence="5" type="ORF">CUJ83_09640</name>
</gene>
<dbReference type="SUPFAM" id="SSF52540">
    <property type="entry name" value="P-loop containing nucleoside triphosphate hydrolases"/>
    <property type="match status" value="2"/>
</dbReference>
<keyword evidence="1" id="KW-0547">Nucleotide-binding</keyword>
<keyword evidence="2" id="KW-0067">ATP-binding</keyword>
<dbReference type="RefSeq" id="WP_230742112.1">
    <property type="nucleotide sequence ID" value="NZ_PGCK01000007.1"/>
</dbReference>
<dbReference type="PROSITE" id="PS00211">
    <property type="entry name" value="ABC_TRANSPORTER_1"/>
    <property type="match status" value="1"/>
</dbReference>
<dbReference type="GO" id="GO:0016887">
    <property type="term" value="F:ATP hydrolysis activity"/>
    <property type="evidence" value="ECO:0007669"/>
    <property type="project" value="InterPro"/>
</dbReference>
<comment type="caution">
    <text evidence="5">The sequence shown here is derived from an EMBL/GenBank/DDBJ whole genome shotgun (WGS) entry which is preliminary data.</text>
</comment>
<dbReference type="InterPro" id="IPR017669">
    <property type="entry name" value="Me_Coenz_M_Rdtase_A2"/>
</dbReference>
<dbReference type="PANTHER" id="PTHR42764:SF2">
    <property type="entry name" value="ABC TRANSPORTER, ATP-BINDING PROTEIN"/>
    <property type="match status" value="1"/>
</dbReference>
<dbReference type="PANTHER" id="PTHR42764">
    <property type="entry name" value="PHOSPHONATES UTILIZATION ATP-BINDING PROTEIN PHNK-RELATED"/>
    <property type="match status" value="1"/>
</dbReference>
<feature type="domain" description="ABC transporter" evidence="4">
    <location>
        <begin position="5"/>
        <end position="273"/>
    </location>
</feature>
<dbReference type="AlphaFoldDB" id="A0AAP2W596"/>
<evidence type="ECO:0000259" key="4">
    <source>
        <dbReference type="PROSITE" id="PS50893"/>
    </source>
</evidence>
<sequence>MALLVEVKNLTVDYDGDIALDNVNLEIEEGDVIGIIGRSGSGKTVLLNVLRGIDTSIPATGQVIFHVSMCDKCGRIEPPGNAGKICPRCDGTLQPDSFDILDDSGQEVRSKIARRIAIMIQRTFGIYGDYRVIENVLKALDDIDYKGEKIQRAAELIDQVRLSHRMMHIARDLSGGEKQRVVLARQLAKEPMLLLADEPTGTLDPKTAGSIHHNIRALSKDFGITVLITSHFFDVIEEMASKVIFLEEGKIKRVGPPAEIIKEFMGKADVLEKKQIEAGDTIISVKDLTKKYFSVDRGVINAVNGVTFDIKEGEIFGIVGTSGAGKTSLMNILTGNLEPTDGIVEMKIGDDWINMCEPGYYARGRAKPYIGLLHQEYDLYPHRSIIENMTESIGLEFPAELAEMKAVQTLQIVGFNEKRGQEILNKFPEELSEGERHRVALAQAMIKEPLVIVLDEPTGTMDPITKRFVVSSILSAREDINETFVIVSHDMEFVKMICDRVAYMKSGKIVSIGDPEKVLPDVTDKPAEKTEEIKQKA</sequence>
<dbReference type="Gene3D" id="3.40.50.300">
    <property type="entry name" value="P-loop containing nucleotide triphosphate hydrolases"/>
    <property type="match status" value="2"/>
</dbReference>
<evidence type="ECO:0000259" key="3">
    <source>
        <dbReference type="PROSITE" id="PS50042"/>
    </source>
</evidence>
<feature type="domain" description="ABC transporter" evidence="4">
    <location>
        <begin position="283"/>
        <end position="531"/>
    </location>
</feature>
<evidence type="ECO:0000313" key="6">
    <source>
        <dbReference type="Proteomes" id="UP001320159"/>
    </source>
</evidence>
<dbReference type="InterPro" id="IPR000595">
    <property type="entry name" value="cNMP-bd_dom"/>
</dbReference>
<dbReference type="InterPro" id="IPR003593">
    <property type="entry name" value="AAA+_ATPase"/>
</dbReference>
<dbReference type="GO" id="GO:0005524">
    <property type="term" value="F:ATP binding"/>
    <property type="evidence" value="ECO:0007669"/>
    <property type="project" value="UniProtKB-KW"/>
</dbReference>
<dbReference type="PROSITE" id="PS50893">
    <property type="entry name" value="ABC_TRANSPORTER_2"/>
    <property type="match status" value="2"/>
</dbReference>
<dbReference type="Pfam" id="PF00005">
    <property type="entry name" value="ABC_tran"/>
    <property type="match status" value="2"/>
</dbReference>
<name>A0AAP2W596_9EURY</name>
<feature type="domain" description="Cyclic nucleotide-binding" evidence="3">
    <location>
        <begin position="268"/>
        <end position="317"/>
    </location>
</feature>
<organism evidence="5 6">
    <name type="scientific">Methanooceanicella nereidis</name>
    <dbReference type="NCBI Taxonomy" id="2052831"/>
    <lineage>
        <taxon>Archaea</taxon>
        <taxon>Methanobacteriati</taxon>
        <taxon>Methanobacteriota</taxon>
        <taxon>Stenosarchaea group</taxon>
        <taxon>Methanomicrobia</taxon>
        <taxon>Methanocellales</taxon>
        <taxon>Methanocellaceae</taxon>
        <taxon>Methanooceanicella</taxon>
    </lineage>
</organism>
<dbReference type="SMART" id="SM00382">
    <property type="entry name" value="AAA"/>
    <property type="match status" value="2"/>
</dbReference>
<keyword evidence="6" id="KW-1185">Reference proteome</keyword>
<dbReference type="NCBIfam" id="TIGR03269">
    <property type="entry name" value="met_CoM_red_A2"/>
    <property type="match status" value="1"/>
</dbReference>
<dbReference type="GO" id="GO:0019700">
    <property type="term" value="P:organic phosphonate catabolic process"/>
    <property type="evidence" value="ECO:0007669"/>
    <property type="project" value="TreeGrafter"/>
</dbReference>
<protein>
    <submittedName>
        <fullName evidence="5">Methyl coenzyme M reductase system, component A2</fullName>
    </submittedName>
</protein>
<evidence type="ECO:0000313" key="5">
    <source>
        <dbReference type="EMBL" id="MCD1295260.1"/>
    </source>
</evidence>
<reference evidence="5 6" key="1">
    <citation type="submission" date="2017-11" db="EMBL/GenBank/DDBJ databases">
        <title>Isolation and Characterization of Family Methanocellaceae Species from Potential Methane Hydrate Area Offshore Southwestern Taiwan.</title>
        <authorList>
            <person name="Zhang W.-L."/>
            <person name="Chen W.-C."/>
            <person name="Lai M.-C."/>
            <person name="Chen S.-C."/>
        </authorList>
    </citation>
    <scope>NUCLEOTIDE SEQUENCE [LARGE SCALE GENOMIC DNA]</scope>
    <source>
        <strain evidence="5 6">CWC-04</strain>
    </source>
</reference>
<dbReference type="EMBL" id="PGCK01000007">
    <property type="protein sequence ID" value="MCD1295260.1"/>
    <property type="molecule type" value="Genomic_DNA"/>
</dbReference>
<evidence type="ECO:0000256" key="2">
    <source>
        <dbReference type="ARBA" id="ARBA00022840"/>
    </source>
</evidence>
<evidence type="ECO:0000256" key="1">
    <source>
        <dbReference type="ARBA" id="ARBA00022741"/>
    </source>
</evidence>
<proteinExistence type="predicted"/>
<dbReference type="InterPro" id="IPR017871">
    <property type="entry name" value="ABC_transporter-like_CS"/>
</dbReference>
<accession>A0AAP2W596</accession>
<dbReference type="PROSITE" id="PS50042">
    <property type="entry name" value="CNMP_BINDING_3"/>
    <property type="match status" value="1"/>
</dbReference>
<dbReference type="Proteomes" id="UP001320159">
    <property type="component" value="Unassembled WGS sequence"/>
</dbReference>
<dbReference type="InterPro" id="IPR003439">
    <property type="entry name" value="ABC_transporter-like_ATP-bd"/>
</dbReference>